<dbReference type="PROSITE" id="PS50112">
    <property type="entry name" value="PAS"/>
    <property type="match status" value="1"/>
</dbReference>
<comment type="similarity">
    <text evidence="3">Belongs to the methyl-accepting chemotaxis (MCP) protein family.</text>
</comment>
<dbReference type="OrthoDB" id="9765776at2"/>
<evidence type="ECO:0000259" key="9">
    <source>
        <dbReference type="PROSITE" id="PS50885"/>
    </source>
</evidence>
<proteinExistence type="inferred from homology"/>
<protein>
    <submittedName>
        <fullName evidence="10">PAS domain S-box protein</fullName>
    </submittedName>
</protein>
<keyword evidence="4" id="KW-0807">Transducer</keyword>
<dbReference type="SMART" id="SM00086">
    <property type="entry name" value="PAC"/>
    <property type="match status" value="2"/>
</dbReference>
<accession>A0A4Q2R9S8</accession>
<dbReference type="InterPro" id="IPR003660">
    <property type="entry name" value="HAMP_dom"/>
</dbReference>
<reference evidence="10 11" key="1">
    <citation type="submission" date="2018-09" db="EMBL/GenBank/DDBJ databases">
        <authorList>
            <person name="Grouzdev D.S."/>
            <person name="Krutkina M.S."/>
        </authorList>
    </citation>
    <scope>NUCLEOTIDE SEQUENCE [LARGE SCALE GENOMIC DNA]</scope>
    <source>
        <strain evidence="10 11">RmlP001</strain>
    </source>
</reference>
<dbReference type="InterPro" id="IPR035965">
    <property type="entry name" value="PAS-like_dom_sf"/>
</dbReference>
<evidence type="ECO:0000313" key="11">
    <source>
        <dbReference type="Proteomes" id="UP000289411"/>
    </source>
</evidence>
<dbReference type="PROSITE" id="PS50113">
    <property type="entry name" value="PAC"/>
    <property type="match status" value="2"/>
</dbReference>
<dbReference type="GO" id="GO:0016020">
    <property type="term" value="C:membrane"/>
    <property type="evidence" value="ECO:0007669"/>
    <property type="project" value="UniProtKB-SubCell"/>
</dbReference>
<dbReference type="SMART" id="SM00091">
    <property type="entry name" value="PAS"/>
    <property type="match status" value="2"/>
</dbReference>
<organism evidence="10 11">
    <name type="scientific">Lichenibacterium ramalinae</name>
    <dbReference type="NCBI Taxonomy" id="2316527"/>
    <lineage>
        <taxon>Bacteria</taxon>
        <taxon>Pseudomonadati</taxon>
        <taxon>Pseudomonadota</taxon>
        <taxon>Alphaproteobacteria</taxon>
        <taxon>Hyphomicrobiales</taxon>
        <taxon>Lichenihabitantaceae</taxon>
        <taxon>Lichenibacterium</taxon>
    </lineage>
</organism>
<dbReference type="InterPro" id="IPR051310">
    <property type="entry name" value="MCP_chemotaxis"/>
</dbReference>
<feature type="domain" description="PAC" evidence="8">
    <location>
        <begin position="206"/>
        <end position="258"/>
    </location>
</feature>
<dbReference type="CDD" id="cd00130">
    <property type="entry name" value="PAS"/>
    <property type="match status" value="2"/>
</dbReference>
<evidence type="ECO:0000256" key="3">
    <source>
        <dbReference type="ARBA" id="ARBA00029447"/>
    </source>
</evidence>
<dbReference type="Proteomes" id="UP000289411">
    <property type="component" value="Unassembled WGS sequence"/>
</dbReference>
<feature type="domain" description="PAS" evidence="7">
    <location>
        <begin position="29"/>
        <end position="64"/>
    </location>
</feature>
<dbReference type="CDD" id="cd11386">
    <property type="entry name" value="MCP_signal"/>
    <property type="match status" value="1"/>
</dbReference>
<dbReference type="GO" id="GO:0007165">
    <property type="term" value="P:signal transduction"/>
    <property type="evidence" value="ECO:0007669"/>
    <property type="project" value="UniProtKB-KW"/>
</dbReference>
<keyword evidence="11" id="KW-1185">Reference proteome</keyword>
<evidence type="ECO:0000256" key="2">
    <source>
        <dbReference type="ARBA" id="ARBA00022500"/>
    </source>
</evidence>
<dbReference type="Gene3D" id="3.30.450.20">
    <property type="entry name" value="PAS domain"/>
    <property type="match status" value="2"/>
</dbReference>
<feature type="region of interest" description="Disordered" evidence="5">
    <location>
        <begin position="577"/>
        <end position="599"/>
    </location>
</feature>
<dbReference type="InterPro" id="IPR013655">
    <property type="entry name" value="PAS_fold_3"/>
</dbReference>
<dbReference type="SMART" id="SM00283">
    <property type="entry name" value="MA"/>
    <property type="match status" value="1"/>
</dbReference>
<dbReference type="InterPro" id="IPR004089">
    <property type="entry name" value="MCPsignal_dom"/>
</dbReference>
<evidence type="ECO:0000259" key="8">
    <source>
        <dbReference type="PROSITE" id="PS50113"/>
    </source>
</evidence>
<keyword evidence="2" id="KW-0145">Chemotaxis</keyword>
<dbReference type="PANTHER" id="PTHR43531:SF11">
    <property type="entry name" value="METHYL-ACCEPTING CHEMOTAXIS PROTEIN 3"/>
    <property type="match status" value="1"/>
</dbReference>
<dbReference type="InterPro" id="IPR001610">
    <property type="entry name" value="PAC"/>
</dbReference>
<dbReference type="PRINTS" id="PR00260">
    <property type="entry name" value="CHEMTRNSDUCR"/>
</dbReference>
<dbReference type="SUPFAM" id="SSF55785">
    <property type="entry name" value="PYP-like sensor domain (PAS domain)"/>
    <property type="match status" value="2"/>
</dbReference>
<dbReference type="Pfam" id="PF00015">
    <property type="entry name" value="MCPsignal"/>
    <property type="match status" value="1"/>
</dbReference>
<sequence length="599" mass="63769">MFRLVGSGASKASNILAALDRSMARIDFDPTGNILDANTNFCSALGYDLSEIRGRHHSLFVDPEQVSGHIYKEFWAKLGRGEFDAGEYRRIAKGGREVWIQASYNPVRDARGAVVRIVKQAVDITAEKLRTAEVGAKLDAIGRAQAVIEFTVSGEILTANQNFLDTVGYRLEEIQGQHHRMFVEPDYARSPDYEGLWSRLRQGEYVAAEFKRIGKAGRVIWIQASYNPIFDLGGKVTKVVKFATDVSDRVRAVEAIAAGLKQLSDGDLDCGIAAALQPSFEPLRINFNDSVVKISQTLQGISARSATIRSGTREISTAADDLSRRTEQQAASLEQTAAALDEITATVRKTAEGSKHTRSVVGTARKNAESSEQVVSQAVEAMNGIEKSSREISQIIGVIDEIAFQTNLLALNAGVEAARAGDAGRGFAVVASEVRALAQRSADAAKEIKRLISSSGRHVEQGVALVGQAGAALNVIAGQVTEIDAIVGEIASSSQEQSNALEEVNVAVNQMDQVTQQNAAMVEQTTAASQALAGDADALSELVGRFRLAGSAGIEAVPTRASARPRAASAPVPALRSVGRGGAARKPAAAAAPADWEEF</sequence>
<dbReference type="FunFam" id="1.10.287.950:FF:000001">
    <property type="entry name" value="Methyl-accepting chemotaxis sensory transducer"/>
    <property type="match status" value="1"/>
</dbReference>
<dbReference type="GO" id="GO:0004888">
    <property type="term" value="F:transmembrane signaling receptor activity"/>
    <property type="evidence" value="ECO:0007669"/>
    <property type="project" value="InterPro"/>
</dbReference>
<evidence type="ECO:0000313" key="10">
    <source>
        <dbReference type="EMBL" id="RYB02699.1"/>
    </source>
</evidence>
<dbReference type="Pfam" id="PF08447">
    <property type="entry name" value="PAS_3"/>
    <property type="match status" value="2"/>
</dbReference>
<dbReference type="GO" id="GO:0006935">
    <property type="term" value="P:chemotaxis"/>
    <property type="evidence" value="ECO:0007669"/>
    <property type="project" value="UniProtKB-KW"/>
</dbReference>
<dbReference type="SUPFAM" id="SSF58104">
    <property type="entry name" value="Methyl-accepting chemotaxis protein (MCP) signaling domain"/>
    <property type="match status" value="1"/>
</dbReference>
<gene>
    <name evidence="10" type="ORF">D3272_20085</name>
</gene>
<feature type="domain" description="HAMP" evidence="9">
    <location>
        <begin position="247"/>
        <end position="299"/>
    </location>
</feature>
<dbReference type="PROSITE" id="PS50111">
    <property type="entry name" value="CHEMOTAXIS_TRANSDUC_2"/>
    <property type="match status" value="1"/>
</dbReference>
<name>A0A4Q2R9S8_9HYPH</name>
<dbReference type="PROSITE" id="PS50885">
    <property type="entry name" value="HAMP"/>
    <property type="match status" value="1"/>
</dbReference>
<dbReference type="InterPro" id="IPR000014">
    <property type="entry name" value="PAS"/>
</dbReference>
<dbReference type="InterPro" id="IPR000700">
    <property type="entry name" value="PAS-assoc_C"/>
</dbReference>
<dbReference type="Gene3D" id="1.10.287.950">
    <property type="entry name" value="Methyl-accepting chemotaxis protein"/>
    <property type="match status" value="1"/>
</dbReference>
<feature type="domain" description="PAC" evidence="8">
    <location>
        <begin position="84"/>
        <end position="136"/>
    </location>
</feature>
<dbReference type="AlphaFoldDB" id="A0A4Q2R9S8"/>
<dbReference type="InterPro" id="IPR004090">
    <property type="entry name" value="Chemotax_Me-accpt_rcpt"/>
</dbReference>
<evidence type="ECO:0000256" key="4">
    <source>
        <dbReference type="PROSITE-ProRule" id="PRU00284"/>
    </source>
</evidence>
<dbReference type="NCBIfam" id="TIGR00229">
    <property type="entry name" value="sensory_box"/>
    <property type="match status" value="2"/>
</dbReference>
<comment type="caution">
    <text evidence="10">The sequence shown here is derived from an EMBL/GenBank/DDBJ whole genome shotgun (WGS) entry which is preliminary data.</text>
</comment>
<feature type="domain" description="Methyl-accepting transducer" evidence="6">
    <location>
        <begin position="304"/>
        <end position="533"/>
    </location>
</feature>
<dbReference type="EMBL" id="QYBC01000018">
    <property type="protein sequence ID" value="RYB02699.1"/>
    <property type="molecule type" value="Genomic_DNA"/>
</dbReference>
<evidence type="ECO:0000259" key="6">
    <source>
        <dbReference type="PROSITE" id="PS50111"/>
    </source>
</evidence>
<comment type="subcellular location">
    <subcellularLocation>
        <location evidence="1">Membrane</location>
    </subcellularLocation>
</comment>
<dbReference type="PANTHER" id="PTHR43531">
    <property type="entry name" value="PROTEIN ICFG"/>
    <property type="match status" value="1"/>
</dbReference>
<evidence type="ECO:0000259" key="7">
    <source>
        <dbReference type="PROSITE" id="PS50112"/>
    </source>
</evidence>
<evidence type="ECO:0000256" key="1">
    <source>
        <dbReference type="ARBA" id="ARBA00004370"/>
    </source>
</evidence>
<reference evidence="10 11" key="2">
    <citation type="submission" date="2019-02" db="EMBL/GenBank/DDBJ databases">
        <title>'Lichenibacterium ramalinii' gen. nov. sp. nov., 'Lichenibacterium minor' gen. nov. sp. nov.</title>
        <authorList>
            <person name="Pankratov T."/>
        </authorList>
    </citation>
    <scope>NUCLEOTIDE SEQUENCE [LARGE SCALE GENOMIC DNA]</scope>
    <source>
        <strain evidence="10 11">RmlP001</strain>
    </source>
</reference>
<evidence type="ECO:0000256" key="5">
    <source>
        <dbReference type="SAM" id="MobiDB-lite"/>
    </source>
</evidence>